<evidence type="ECO:0000256" key="1">
    <source>
        <dbReference type="ARBA" id="ARBA00008455"/>
    </source>
</evidence>
<reference evidence="4 5" key="2">
    <citation type="submission" date="2018-11" db="EMBL/GenBank/DDBJ databases">
        <authorList>
            <consortium name="Pathogen Informatics"/>
        </authorList>
    </citation>
    <scope>NUCLEOTIDE SEQUENCE [LARGE SCALE GENOMIC DNA]</scope>
</reference>
<dbReference type="InterPro" id="IPR013201">
    <property type="entry name" value="Prot_inhib_I29"/>
</dbReference>
<name>A0A0N5CZK4_THECL</name>
<dbReference type="STRING" id="103827.A0A0N5CZK4"/>
<feature type="domain" description="Cathepsin propeptide inhibitor" evidence="3">
    <location>
        <begin position="33"/>
        <end position="90"/>
    </location>
</feature>
<comment type="similarity">
    <text evidence="1">Belongs to the peptidase C1 family.</text>
</comment>
<evidence type="ECO:0000313" key="6">
    <source>
        <dbReference type="WBParaSite" id="TCLT_0000592601-mRNA-1"/>
    </source>
</evidence>
<dbReference type="CDD" id="cd02248">
    <property type="entry name" value="Peptidase_C1A"/>
    <property type="match status" value="1"/>
</dbReference>
<gene>
    <name evidence="4" type="ORF">TCLT_LOCUS5915</name>
</gene>
<dbReference type="Pfam" id="PF08246">
    <property type="entry name" value="Inhibitor_I29"/>
    <property type="match status" value="1"/>
</dbReference>
<dbReference type="Pfam" id="PF00112">
    <property type="entry name" value="Peptidase_C1"/>
    <property type="match status" value="1"/>
</dbReference>
<accession>A0A0N5CZK4</accession>
<dbReference type="Gene3D" id="3.90.70.10">
    <property type="entry name" value="Cysteine proteinases"/>
    <property type="match status" value="1"/>
</dbReference>
<dbReference type="WBParaSite" id="TCLT_0000592601-mRNA-1">
    <property type="protein sequence ID" value="TCLT_0000592601-mRNA-1"/>
    <property type="gene ID" value="TCLT_0000592601"/>
</dbReference>
<feature type="domain" description="Peptidase C1A papain C-terminal" evidence="2">
    <location>
        <begin position="122"/>
        <end position="338"/>
    </location>
</feature>
<organism evidence="6">
    <name type="scientific">Thelazia callipaeda</name>
    <name type="common">Oriental eyeworm</name>
    <name type="synonym">Parasitic nematode</name>
    <dbReference type="NCBI Taxonomy" id="103827"/>
    <lineage>
        <taxon>Eukaryota</taxon>
        <taxon>Metazoa</taxon>
        <taxon>Ecdysozoa</taxon>
        <taxon>Nematoda</taxon>
        <taxon>Chromadorea</taxon>
        <taxon>Rhabditida</taxon>
        <taxon>Spirurina</taxon>
        <taxon>Spiruromorpha</taxon>
        <taxon>Thelazioidea</taxon>
        <taxon>Thelaziidae</taxon>
        <taxon>Thelazia</taxon>
    </lineage>
</organism>
<dbReference type="GO" id="GO:0008234">
    <property type="term" value="F:cysteine-type peptidase activity"/>
    <property type="evidence" value="ECO:0007669"/>
    <property type="project" value="InterPro"/>
</dbReference>
<dbReference type="SUPFAM" id="SSF54001">
    <property type="entry name" value="Cysteine proteinases"/>
    <property type="match status" value="1"/>
</dbReference>
<dbReference type="OMA" id="NSCYAYA"/>
<dbReference type="AlphaFoldDB" id="A0A0N5CZK4"/>
<dbReference type="Proteomes" id="UP000276776">
    <property type="component" value="Unassembled WGS sequence"/>
</dbReference>
<dbReference type="EMBL" id="UYYF01004373">
    <property type="protein sequence ID" value="VDN03213.1"/>
    <property type="molecule type" value="Genomic_DNA"/>
</dbReference>
<dbReference type="OrthoDB" id="5875790at2759"/>
<dbReference type="InterPro" id="IPR025661">
    <property type="entry name" value="Pept_asp_AS"/>
</dbReference>
<dbReference type="SMART" id="SM00848">
    <property type="entry name" value="Inhibitor_I29"/>
    <property type="match status" value="1"/>
</dbReference>
<dbReference type="InterPro" id="IPR039417">
    <property type="entry name" value="Peptidase_C1A_papain-like"/>
</dbReference>
<dbReference type="PRINTS" id="PR00705">
    <property type="entry name" value="PAPAIN"/>
</dbReference>
<dbReference type="SMART" id="SM00645">
    <property type="entry name" value="Pept_C1"/>
    <property type="match status" value="1"/>
</dbReference>
<evidence type="ECO:0000313" key="4">
    <source>
        <dbReference type="EMBL" id="VDN03213.1"/>
    </source>
</evidence>
<proteinExistence type="inferred from homology"/>
<protein>
    <submittedName>
        <fullName evidence="6">Pept_C1 domain-containing protein</fullName>
    </submittedName>
</protein>
<reference evidence="6" key="1">
    <citation type="submission" date="2017-02" db="UniProtKB">
        <authorList>
            <consortium name="WormBaseParasite"/>
        </authorList>
    </citation>
    <scope>IDENTIFICATION</scope>
</reference>
<dbReference type="InterPro" id="IPR013128">
    <property type="entry name" value="Peptidase_C1A"/>
</dbReference>
<dbReference type="PROSITE" id="PS00640">
    <property type="entry name" value="THIOL_PROTEASE_ASN"/>
    <property type="match status" value="1"/>
</dbReference>
<keyword evidence="5" id="KW-1185">Reference proteome</keyword>
<dbReference type="PANTHER" id="PTHR12411">
    <property type="entry name" value="CYSTEINE PROTEASE FAMILY C1-RELATED"/>
    <property type="match status" value="1"/>
</dbReference>
<dbReference type="InterPro" id="IPR038765">
    <property type="entry name" value="Papain-like_cys_pep_sf"/>
</dbReference>
<evidence type="ECO:0000259" key="3">
    <source>
        <dbReference type="SMART" id="SM00848"/>
    </source>
</evidence>
<dbReference type="GO" id="GO:0006508">
    <property type="term" value="P:proteolysis"/>
    <property type="evidence" value="ECO:0007669"/>
    <property type="project" value="InterPro"/>
</dbReference>
<sequence length="339" mass="39577">MERILLVSFLLVQQRYTIEELTMNNQTQIQELYDQFLIKYPRDFNIDPIGYDKRLKVFQENVLLIEKSNYESSSAVYEITKFADWTENEFDAFSRPLIASKNRTFHHYDHDWIRIAHDGSPYPSTWDWRLEGVITAVKTQSICEYVSAYQCNSCYAYAVAAVVESLFAIKYNQFISISEHEMVDCDLTNFGCWSGSTKKSMLRGKYIGFTHMMDYPVMLETRSFCPLRGQFFIKNLYRIDPHADAIAWFVSHNGPAVLNFVFPKQYKFYKSGILSDAYECWIMTPNHAAAVVGYGMENGRKYWIIKNSWGDWWGEQGFFRIERGTNACQVENYPASASL</sequence>
<dbReference type="InterPro" id="IPR000668">
    <property type="entry name" value="Peptidase_C1A_C"/>
</dbReference>
<evidence type="ECO:0000259" key="2">
    <source>
        <dbReference type="SMART" id="SM00645"/>
    </source>
</evidence>
<evidence type="ECO:0000313" key="5">
    <source>
        <dbReference type="Proteomes" id="UP000276776"/>
    </source>
</evidence>